<dbReference type="SUPFAM" id="SSF47459">
    <property type="entry name" value="HLH, helix-loop-helix DNA-binding domain"/>
    <property type="match status" value="1"/>
</dbReference>
<evidence type="ECO:0000313" key="2">
    <source>
        <dbReference type="WBParaSite" id="ALUE_0001196401-mRNA-1"/>
    </source>
</evidence>
<evidence type="ECO:0000313" key="1">
    <source>
        <dbReference type="Proteomes" id="UP000036681"/>
    </source>
</evidence>
<name>A0A0M3I515_ASCLU</name>
<keyword evidence="1" id="KW-1185">Reference proteome</keyword>
<proteinExistence type="predicted"/>
<dbReference type="Proteomes" id="UP000036681">
    <property type="component" value="Unplaced"/>
</dbReference>
<accession>A0A0M3I515</accession>
<organism evidence="1 2">
    <name type="scientific">Ascaris lumbricoides</name>
    <name type="common">Giant roundworm</name>
    <dbReference type="NCBI Taxonomy" id="6252"/>
    <lineage>
        <taxon>Eukaryota</taxon>
        <taxon>Metazoa</taxon>
        <taxon>Ecdysozoa</taxon>
        <taxon>Nematoda</taxon>
        <taxon>Chromadorea</taxon>
        <taxon>Rhabditida</taxon>
        <taxon>Spirurina</taxon>
        <taxon>Ascaridomorpha</taxon>
        <taxon>Ascaridoidea</taxon>
        <taxon>Ascarididae</taxon>
        <taxon>Ascaris</taxon>
    </lineage>
</organism>
<dbReference type="AlphaFoldDB" id="A0A0M3I515"/>
<dbReference type="InterPro" id="IPR036638">
    <property type="entry name" value="HLH_DNA-bd_sf"/>
</dbReference>
<sequence>MRATPSPSMYYECAITDPTSNGSIRKGRVTKAIRERRERRKTMAMLQRMVPTAKADDSPLQLLLHVMEYISALTRQLQEFDAEAENRAPPIDISNLSQLFAQFSTSINRVSSGHNAQILSARIRIESLFCIIHDEFTKFQRQLQEFDAEAENRAPPIDISNLSQLFAQFSTSINRVSSGHNAQILSARM</sequence>
<protein>
    <submittedName>
        <fullName evidence="2">BHLH domain-containing protein</fullName>
    </submittedName>
</protein>
<dbReference type="WBParaSite" id="ALUE_0001196401-mRNA-1">
    <property type="protein sequence ID" value="ALUE_0001196401-mRNA-1"/>
    <property type="gene ID" value="ALUE_0001196401"/>
</dbReference>
<reference evidence="2" key="1">
    <citation type="submission" date="2017-02" db="UniProtKB">
        <authorList>
            <consortium name="WormBaseParasite"/>
        </authorList>
    </citation>
    <scope>IDENTIFICATION</scope>
</reference>
<dbReference type="GO" id="GO:0046983">
    <property type="term" value="F:protein dimerization activity"/>
    <property type="evidence" value="ECO:0007669"/>
    <property type="project" value="InterPro"/>
</dbReference>